<keyword evidence="1" id="KW-0732">Signal</keyword>
<dbReference type="InterPro" id="IPR000866">
    <property type="entry name" value="AhpC/TSA"/>
</dbReference>
<proteinExistence type="predicted"/>
<dbReference type="AlphaFoldDB" id="A0A4R6J3F2"/>
<accession>A0A4R6J3F2</accession>
<organism evidence="3 4">
    <name type="scientific">Kribbella caucasensis</name>
    <dbReference type="NCBI Taxonomy" id="2512215"/>
    <lineage>
        <taxon>Bacteria</taxon>
        <taxon>Bacillati</taxon>
        <taxon>Actinomycetota</taxon>
        <taxon>Actinomycetes</taxon>
        <taxon>Propionibacteriales</taxon>
        <taxon>Kribbellaceae</taxon>
        <taxon>Kribbella</taxon>
    </lineage>
</organism>
<dbReference type="SUPFAM" id="SSF52833">
    <property type="entry name" value="Thioredoxin-like"/>
    <property type="match status" value="1"/>
</dbReference>
<dbReference type="Gene3D" id="3.40.30.10">
    <property type="entry name" value="Glutaredoxin"/>
    <property type="match status" value="1"/>
</dbReference>
<reference evidence="3 4" key="1">
    <citation type="submission" date="2019-03" db="EMBL/GenBank/DDBJ databases">
        <title>Genomic Encyclopedia of Type Strains, Phase III (KMG-III): the genomes of soil and plant-associated and newly described type strains.</title>
        <authorList>
            <person name="Whitman W."/>
        </authorList>
    </citation>
    <scope>NUCLEOTIDE SEQUENCE [LARGE SCALE GENOMIC DNA]</scope>
    <source>
        <strain evidence="3 4">VKM Ac-2527</strain>
    </source>
</reference>
<name>A0A4R6J3F2_9ACTN</name>
<dbReference type="InterPro" id="IPR036249">
    <property type="entry name" value="Thioredoxin-like_sf"/>
</dbReference>
<keyword evidence="3" id="KW-0413">Isomerase</keyword>
<dbReference type="InterPro" id="IPR017937">
    <property type="entry name" value="Thioredoxin_CS"/>
</dbReference>
<evidence type="ECO:0000313" key="3">
    <source>
        <dbReference type="EMBL" id="TDO29870.1"/>
    </source>
</evidence>
<dbReference type="PANTHER" id="PTHR42852:SF17">
    <property type="entry name" value="THIOREDOXIN-LIKE PROTEIN HI_1115"/>
    <property type="match status" value="1"/>
</dbReference>
<dbReference type="InterPro" id="IPR050553">
    <property type="entry name" value="Thioredoxin_ResA/DsbE_sf"/>
</dbReference>
<dbReference type="InterPro" id="IPR013766">
    <property type="entry name" value="Thioredoxin_domain"/>
</dbReference>
<dbReference type="GO" id="GO:0016853">
    <property type="term" value="F:isomerase activity"/>
    <property type="evidence" value="ECO:0007669"/>
    <property type="project" value="UniProtKB-KW"/>
</dbReference>
<feature type="signal peptide" evidence="1">
    <location>
        <begin position="1"/>
        <end position="19"/>
    </location>
</feature>
<evidence type="ECO:0000259" key="2">
    <source>
        <dbReference type="PROSITE" id="PS51352"/>
    </source>
</evidence>
<gene>
    <name evidence="3" type="ORF">EV643_14337</name>
</gene>
<dbReference type="PROSITE" id="PS00194">
    <property type="entry name" value="THIOREDOXIN_1"/>
    <property type="match status" value="1"/>
</dbReference>
<protein>
    <submittedName>
        <fullName evidence="3">Thiol-disulfide isomerase/thioredoxin</fullName>
    </submittedName>
</protein>
<comment type="caution">
    <text evidence="3">The sequence shown here is derived from an EMBL/GenBank/DDBJ whole genome shotgun (WGS) entry which is preliminary data.</text>
</comment>
<dbReference type="GO" id="GO:0016491">
    <property type="term" value="F:oxidoreductase activity"/>
    <property type="evidence" value="ECO:0007669"/>
    <property type="project" value="InterPro"/>
</dbReference>
<sequence>MTLRTATASGLLVALVAVNGCSGTPSTGTTPATAAPDAATGQTAAPADLLNFTARTVTGATFDGRRLAGKPVVLWFWAPWCATCRAQAGWVSALAEKYAGKVSVVGVGGLDASAAVRDYGAALSGFPQLDDANGRIWTRFGVIVQSSYVVLDAAGRVQFQGYLDNDELDRRVAQLVG</sequence>
<evidence type="ECO:0000313" key="4">
    <source>
        <dbReference type="Proteomes" id="UP000295388"/>
    </source>
</evidence>
<dbReference type="PROSITE" id="PS51352">
    <property type="entry name" value="THIOREDOXIN_2"/>
    <property type="match status" value="1"/>
</dbReference>
<dbReference type="PANTHER" id="PTHR42852">
    <property type="entry name" value="THIOL:DISULFIDE INTERCHANGE PROTEIN DSBE"/>
    <property type="match status" value="1"/>
</dbReference>
<feature type="chain" id="PRO_5039015753" evidence="1">
    <location>
        <begin position="20"/>
        <end position="177"/>
    </location>
</feature>
<keyword evidence="4" id="KW-1185">Reference proteome</keyword>
<dbReference type="Pfam" id="PF00578">
    <property type="entry name" value="AhpC-TSA"/>
    <property type="match status" value="1"/>
</dbReference>
<dbReference type="EMBL" id="SNWQ01000043">
    <property type="protein sequence ID" value="TDO29870.1"/>
    <property type="molecule type" value="Genomic_DNA"/>
</dbReference>
<evidence type="ECO:0000256" key="1">
    <source>
        <dbReference type="SAM" id="SignalP"/>
    </source>
</evidence>
<feature type="domain" description="Thioredoxin" evidence="2">
    <location>
        <begin position="29"/>
        <end position="177"/>
    </location>
</feature>
<dbReference type="Proteomes" id="UP000295388">
    <property type="component" value="Unassembled WGS sequence"/>
</dbReference>
<dbReference type="GO" id="GO:0016209">
    <property type="term" value="F:antioxidant activity"/>
    <property type="evidence" value="ECO:0007669"/>
    <property type="project" value="InterPro"/>
</dbReference>